<feature type="compositionally biased region" description="Acidic residues" evidence="1">
    <location>
        <begin position="42"/>
        <end position="56"/>
    </location>
</feature>
<organism evidence="2 3">
    <name type="scientific">Culter alburnus</name>
    <name type="common">Topmouth culter</name>
    <dbReference type="NCBI Taxonomy" id="194366"/>
    <lineage>
        <taxon>Eukaryota</taxon>
        <taxon>Metazoa</taxon>
        <taxon>Chordata</taxon>
        <taxon>Craniata</taxon>
        <taxon>Vertebrata</taxon>
        <taxon>Euteleostomi</taxon>
        <taxon>Actinopterygii</taxon>
        <taxon>Neopterygii</taxon>
        <taxon>Teleostei</taxon>
        <taxon>Ostariophysi</taxon>
        <taxon>Cypriniformes</taxon>
        <taxon>Xenocyprididae</taxon>
        <taxon>Xenocypridinae</taxon>
        <taxon>Culter</taxon>
    </lineage>
</organism>
<sequence length="76" mass="8069">MQVAVGEIRRVWVGEGSDMARPLVPPTMVVPATPASGATQGEPEEGGYPETQEVDGEGSITREERDRNETAQGDGE</sequence>
<feature type="compositionally biased region" description="Basic and acidic residues" evidence="1">
    <location>
        <begin position="60"/>
        <end position="69"/>
    </location>
</feature>
<feature type="region of interest" description="Disordered" evidence="1">
    <location>
        <begin position="18"/>
        <end position="76"/>
    </location>
</feature>
<dbReference type="AlphaFoldDB" id="A0AAW2AN93"/>
<comment type="caution">
    <text evidence="2">The sequence shown here is derived from an EMBL/GenBank/DDBJ whole genome shotgun (WGS) entry which is preliminary data.</text>
</comment>
<evidence type="ECO:0000256" key="1">
    <source>
        <dbReference type="SAM" id="MobiDB-lite"/>
    </source>
</evidence>
<evidence type="ECO:0000313" key="3">
    <source>
        <dbReference type="Proteomes" id="UP001479290"/>
    </source>
</evidence>
<reference evidence="2 3" key="1">
    <citation type="submission" date="2024-05" db="EMBL/GenBank/DDBJ databases">
        <title>A high-quality chromosomal-level genome assembly of Topmouth culter (Culter alburnus).</title>
        <authorList>
            <person name="Zhao H."/>
        </authorList>
    </citation>
    <scope>NUCLEOTIDE SEQUENCE [LARGE SCALE GENOMIC DNA]</scope>
    <source>
        <strain evidence="2">CATC2023</strain>
        <tissue evidence="2">Muscle</tissue>
    </source>
</reference>
<name>A0AAW2AN93_CULAL</name>
<proteinExistence type="predicted"/>
<dbReference type="Proteomes" id="UP001479290">
    <property type="component" value="Unassembled WGS sequence"/>
</dbReference>
<feature type="non-terminal residue" evidence="2">
    <location>
        <position position="76"/>
    </location>
</feature>
<keyword evidence="3" id="KW-1185">Reference proteome</keyword>
<feature type="compositionally biased region" description="Low complexity" evidence="1">
    <location>
        <begin position="26"/>
        <end position="35"/>
    </location>
</feature>
<gene>
    <name evidence="2" type="ORF">ABG768_022168</name>
</gene>
<dbReference type="EMBL" id="JAWDJR010000005">
    <property type="protein sequence ID" value="KAK9974059.1"/>
    <property type="molecule type" value="Genomic_DNA"/>
</dbReference>
<accession>A0AAW2AN93</accession>
<protein>
    <submittedName>
        <fullName evidence="2">Uncharacterized protein</fullName>
    </submittedName>
</protein>
<evidence type="ECO:0000313" key="2">
    <source>
        <dbReference type="EMBL" id="KAK9974059.1"/>
    </source>
</evidence>